<dbReference type="Pfam" id="PF12706">
    <property type="entry name" value="Lactamase_B_2"/>
    <property type="match status" value="1"/>
</dbReference>
<feature type="region of interest" description="Disordered" evidence="7">
    <location>
        <begin position="248"/>
        <end position="290"/>
    </location>
</feature>
<comment type="function">
    <text evidence="6">May be involved in the transport of PQQ or its precursor to the periplasm.</text>
</comment>
<reference evidence="9 10" key="1">
    <citation type="submission" date="2017-06" db="EMBL/GenBank/DDBJ databases">
        <authorList>
            <person name="Kim H.J."/>
            <person name="Triplett B.A."/>
        </authorList>
    </citation>
    <scope>NUCLEOTIDE SEQUENCE [LARGE SCALE GENOMIC DNA]</scope>
    <source>
        <strain evidence="9 10">DSM 43151</strain>
    </source>
</reference>
<comment type="similarity">
    <text evidence="2 6">Belongs to the PqqB family.</text>
</comment>
<dbReference type="InterPro" id="IPR001279">
    <property type="entry name" value="Metallo-B-lactamas"/>
</dbReference>
<name>A0A239CSN4_9ACTN</name>
<sequence length="290" mass="30796">MLGSAAGGGAPQWNCACEVCRRARADGTSRLQDTVAVSGDGAAWYLINAAPDVRAGILATPELTPGPGLRDTPLRGVLLTTAELDHTLGLLSLREAVRLQVFATMTVQAALTSAFPVLPTLARYTDLELCDLSRSVELEGGLEVGRLTVGSKRPRYATALPAGDWVSALRVTDHGTGESFVFATCLPEWTDAFDEFLRGADGVLLDGTFGTEDELTGTTGRPGSARSMGHLPMSVSREHAVRHPGTRFRFSHLNNTNPATGDDIVSDGEDPWTGRPLPDPTGGKCETRRP</sequence>
<dbReference type="SUPFAM" id="SSF56281">
    <property type="entry name" value="Metallo-hydrolase/oxidoreductase"/>
    <property type="match status" value="1"/>
</dbReference>
<dbReference type="InterPro" id="IPR036866">
    <property type="entry name" value="RibonucZ/Hydroxyglut_hydro"/>
</dbReference>
<evidence type="ECO:0000313" key="9">
    <source>
        <dbReference type="EMBL" id="SNS23175.1"/>
    </source>
</evidence>
<dbReference type="Proteomes" id="UP000198415">
    <property type="component" value="Unassembled WGS sequence"/>
</dbReference>
<protein>
    <recommendedName>
        <fullName evidence="3 6">Coenzyme PQQ synthesis protein B</fullName>
    </recommendedName>
    <alternativeName>
        <fullName evidence="6">Pyrroloquinoline quinone biosynthesis protein B</fullName>
    </alternativeName>
</protein>
<dbReference type="Gene3D" id="3.60.15.10">
    <property type="entry name" value="Ribonuclease Z/Hydroxyacylglutathione hydrolase-like"/>
    <property type="match status" value="1"/>
</dbReference>
<comment type="pathway">
    <text evidence="1 6">Cofactor biosynthesis; pyrroloquinoline quinone biosynthesis.</text>
</comment>
<evidence type="ECO:0000256" key="7">
    <source>
        <dbReference type="SAM" id="MobiDB-lite"/>
    </source>
</evidence>
<proteinExistence type="inferred from homology"/>
<dbReference type="UniPathway" id="UPA00539"/>
<dbReference type="HAMAP" id="MF_00653">
    <property type="entry name" value="PQQ_syn_PqqB"/>
    <property type="match status" value="1"/>
</dbReference>
<gene>
    <name evidence="6" type="primary">pqqB</name>
    <name evidence="9" type="ORF">SAMN06264365_11270</name>
</gene>
<keyword evidence="4 6" id="KW-0813">Transport</keyword>
<dbReference type="AlphaFoldDB" id="A0A239CSN4"/>
<evidence type="ECO:0000256" key="1">
    <source>
        <dbReference type="ARBA" id="ARBA00004886"/>
    </source>
</evidence>
<feature type="domain" description="Metallo-beta-lactamase" evidence="8">
    <location>
        <begin position="44"/>
        <end position="238"/>
    </location>
</feature>
<dbReference type="EMBL" id="FZNR01000012">
    <property type="protein sequence ID" value="SNS23175.1"/>
    <property type="molecule type" value="Genomic_DNA"/>
</dbReference>
<dbReference type="InterPro" id="IPR011842">
    <property type="entry name" value="PQQ_synth_PqqB"/>
</dbReference>
<dbReference type="GO" id="GO:0018189">
    <property type="term" value="P:pyrroloquinoline quinone biosynthetic process"/>
    <property type="evidence" value="ECO:0007669"/>
    <property type="project" value="UniProtKB-UniRule"/>
</dbReference>
<keyword evidence="10" id="KW-1185">Reference proteome</keyword>
<keyword evidence="5 6" id="KW-0884">PQQ biosynthesis</keyword>
<organism evidence="9 10">
    <name type="scientific">Actinoplanes regularis</name>
    <dbReference type="NCBI Taxonomy" id="52697"/>
    <lineage>
        <taxon>Bacteria</taxon>
        <taxon>Bacillati</taxon>
        <taxon>Actinomycetota</taxon>
        <taxon>Actinomycetes</taxon>
        <taxon>Micromonosporales</taxon>
        <taxon>Micromonosporaceae</taxon>
        <taxon>Actinoplanes</taxon>
    </lineage>
</organism>
<accession>A0A239CSN4</accession>
<evidence type="ECO:0000256" key="6">
    <source>
        <dbReference type="HAMAP-Rule" id="MF_00653"/>
    </source>
</evidence>
<evidence type="ECO:0000256" key="3">
    <source>
        <dbReference type="ARBA" id="ARBA00015084"/>
    </source>
</evidence>
<evidence type="ECO:0000313" key="10">
    <source>
        <dbReference type="Proteomes" id="UP000198415"/>
    </source>
</evidence>
<evidence type="ECO:0000256" key="5">
    <source>
        <dbReference type="ARBA" id="ARBA00022905"/>
    </source>
</evidence>
<evidence type="ECO:0000259" key="8">
    <source>
        <dbReference type="Pfam" id="PF12706"/>
    </source>
</evidence>
<evidence type="ECO:0000256" key="4">
    <source>
        <dbReference type="ARBA" id="ARBA00022448"/>
    </source>
</evidence>
<dbReference type="NCBIfam" id="TIGR02108">
    <property type="entry name" value="PQQ_syn_pqqB"/>
    <property type="match status" value="1"/>
</dbReference>
<evidence type="ECO:0000256" key="2">
    <source>
        <dbReference type="ARBA" id="ARBA00008481"/>
    </source>
</evidence>